<proteinExistence type="predicted"/>
<protein>
    <submittedName>
        <fullName evidence="1">Uncharacterized protein</fullName>
    </submittedName>
</protein>
<accession>A4JUI1</accession>
<reference evidence="1 2" key="1">
    <citation type="submission" date="2007-03" db="EMBL/GenBank/DDBJ databases">
        <title>Complete sequence of plasmid pBVIE02 of Burkholderia vietnamiensis G4.</title>
        <authorList>
            <consortium name="US DOE Joint Genome Institute"/>
            <person name="Copeland A."/>
            <person name="Lucas S."/>
            <person name="Lapidus A."/>
            <person name="Barry K."/>
            <person name="Detter J.C."/>
            <person name="Glavina del Rio T."/>
            <person name="Hammon N."/>
            <person name="Israni S."/>
            <person name="Dalin E."/>
            <person name="Tice H."/>
            <person name="Pitluck S."/>
            <person name="Chain P."/>
            <person name="Malfatti S."/>
            <person name="Shin M."/>
            <person name="Vergez L."/>
            <person name="Schmutz J."/>
            <person name="Larimer F."/>
            <person name="Land M."/>
            <person name="Hauser L."/>
            <person name="Kyrpides N."/>
            <person name="Tiedje J."/>
            <person name="Richardson P."/>
        </authorList>
    </citation>
    <scope>NUCLEOTIDE SEQUENCE [LARGE SCALE GENOMIC DNA]</scope>
    <source>
        <strain evidence="2">G4 / LMG 22486</strain>
        <plasmid evidence="1 2">pBVIE02</plasmid>
    </source>
</reference>
<gene>
    <name evidence="1" type="ordered locus">Bcep1808_7051</name>
</gene>
<sequence>MEIARCACYRSTALLPAHPGISTWRPSQETVDMLLEINKKPSILYNAQRFYTHHYDVPLDLHVEIGINPNSNLHVEIGDGNRMP</sequence>
<dbReference type="AlphaFoldDB" id="A4JUI1"/>
<dbReference type="EMBL" id="CP000618">
    <property type="protein sequence ID" value="ABO59934.1"/>
    <property type="molecule type" value="Genomic_DNA"/>
</dbReference>
<dbReference type="KEGG" id="bvi:Bcep1808_7051"/>
<dbReference type="Proteomes" id="UP000002287">
    <property type="component" value="Plasmid pBVIE02"/>
</dbReference>
<geneLocation type="plasmid" evidence="1 2">
    <name>pBVIE02</name>
</geneLocation>
<evidence type="ECO:0000313" key="1">
    <source>
        <dbReference type="EMBL" id="ABO59934.1"/>
    </source>
</evidence>
<name>A4JUI1_BURVG</name>
<dbReference type="HOGENOM" id="CLU_2521323_0_0_4"/>
<keyword evidence="1" id="KW-0614">Plasmid</keyword>
<evidence type="ECO:0000313" key="2">
    <source>
        <dbReference type="Proteomes" id="UP000002287"/>
    </source>
</evidence>
<organism evidence="1 2">
    <name type="scientific">Burkholderia vietnamiensis (strain G4 / LMG 22486)</name>
    <name type="common">Burkholderia cepacia (strain R1808)</name>
    <dbReference type="NCBI Taxonomy" id="269482"/>
    <lineage>
        <taxon>Bacteria</taxon>
        <taxon>Pseudomonadati</taxon>
        <taxon>Pseudomonadota</taxon>
        <taxon>Betaproteobacteria</taxon>
        <taxon>Burkholderiales</taxon>
        <taxon>Burkholderiaceae</taxon>
        <taxon>Burkholderia</taxon>
        <taxon>Burkholderia cepacia complex</taxon>
    </lineage>
</organism>